<dbReference type="EMBL" id="CP003349">
    <property type="protein sequence ID" value="AFD07762.1"/>
    <property type="molecule type" value="Genomic_DNA"/>
</dbReference>
<evidence type="ECO:0008006" key="4">
    <source>
        <dbReference type="Google" id="ProtNLM"/>
    </source>
</evidence>
<dbReference type="Proteomes" id="UP000007590">
    <property type="component" value="Chromosome"/>
</dbReference>
<organism evidence="2 3">
    <name type="scientific">Solitalea canadensis (strain ATCC 29591 / DSM 3403 / JCM 21819 / LMG 8368 / NBRC 15130 / NCIMB 12057 / USAM 9D)</name>
    <name type="common">Flexibacter canadensis</name>
    <dbReference type="NCBI Taxonomy" id="929556"/>
    <lineage>
        <taxon>Bacteria</taxon>
        <taxon>Pseudomonadati</taxon>
        <taxon>Bacteroidota</taxon>
        <taxon>Sphingobacteriia</taxon>
        <taxon>Sphingobacteriales</taxon>
        <taxon>Sphingobacteriaceae</taxon>
        <taxon>Solitalea</taxon>
    </lineage>
</organism>
<feature type="transmembrane region" description="Helical" evidence="1">
    <location>
        <begin position="79"/>
        <end position="99"/>
    </location>
</feature>
<sequence>MAKLKHSLPIAITFIWLGFVCAISFMEAPAKFTAPHLSLQVGVEVGRIVFMALNRVEIILALFTLGFAFINGYGRKTNILISILLGIVAIQTFWLLPTLHQRVQLIIDGQTPTPSKLHLYYISSDVLKVICLIGLGIGQFGHFREKCLERFFIKESE</sequence>
<keyword evidence="1" id="KW-0812">Transmembrane</keyword>
<evidence type="ECO:0000313" key="2">
    <source>
        <dbReference type="EMBL" id="AFD07762.1"/>
    </source>
</evidence>
<reference evidence="2" key="1">
    <citation type="submission" date="2012-02" db="EMBL/GenBank/DDBJ databases">
        <title>The complete genome of Solitalea canadensis DSM 3403.</title>
        <authorList>
            <consortium name="US DOE Joint Genome Institute (JGI-PGF)"/>
            <person name="Lucas S."/>
            <person name="Copeland A."/>
            <person name="Lapidus A."/>
            <person name="Glavina del Rio T."/>
            <person name="Dalin E."/>
            <person name="Tice H."/>
            <person name="Bruce D."/>
            <person name="Goodwin L."/>
            <person name="Pitluck S."/>
            <person name="Peters L."/>
            <person name="Ovchinnikova G."/>
            <person name="Lu M."/>
            <person name="Kyrpides N."/>
            <person name="Mavromatis K."/>
            <person name="Ivanova N."/>
            <person name="Brettin T."/>
            <person name="Detter J.C."/>
            <person name="Han C."/>
            <person name="Larimer F."/>
            <person name="Land M."/>
            <person name="Hauser L."/>
            <person name="Markowitz V."/>
            <person name="Cheng J.-F."/>
            <person name="Hugenholtz P."/>
            <person name="Woyke T."/>
            <person name="Wu D."/>
            <person name="Spring S."/>
            <person name="Schroeder M."/>
            <person name="Kopitz M."/>
            <person name="Brambilla E."/>
            <person name="Klenk H.-P."/>
            <person name="Eisen J.A."/>
        </authorList>
    </citation>
    <scope>NUCLEOTIDE SEQUENCE</scope>
    <source>
        <strain evidence="2">DSM 3403</strain>
    </source>
</reference>
<feature type="transmembrane region" description="Helical" evidence="1">
    <location>
        <begin position="119"/>
        <end position="140"/>
    </location>
</feature>
<feature type="transmembrane region" description="Helical" evidence="1">
    <location>
        <begin position="48"/>
        <end position="70"/>
    </location>
</feature>
<name>H8KRX4_SOLCM</name>
<keyword evidence="1" id="KW-1133">Transmembrane helix</keyword>
<evidence type="ECO:0000256" key="1">
    <source>
        <dbReference type="SAM" id="Phobius"/>
    </source>
</evidence>
<gene>
    <name evidence="2" type="ordered locus">Solca_2729</name>
</gene>
<dbReference type="AlphaFoldDB" id="H8KRX4"/>
<dbReference type="HOGENOM" id="CLU_123370_0_0_10"/>
<dbReference type="eggNOG" id="ENOG5032YPC">
    <property type="taxonomic scope" value="Bacteria"/>
</dbReference>
<dbReference type="KEGG" id="scn:Solca_2729"/>
<keyword evidence="3" id="KW-1185">Reference proteome</keyword>
<dbReference type="RefSeq" id="WP_014680989.1">
    <property type="nucleotide sequence ID" value="NC_017770.1"/>
</dbReference>
<dbReference type="OrthoDB" id="1098954at2"/>
<keyword evidence="1" id="KW-0472">Membrane</keyword>
<protein>
    <recommendedName>
        <fullName evidence="4">DUF4149 domain-containing protein</fullName>
    </recommendedName>
</protein>
<feature type="transmembrane region" description="Helical" evidence="1">
    <location>
        <begin position="7"/>
        <end position="28"/>
    </location>
</feature>
<proteinExistence type="predicted"/>
<accession>H8KRX4</accession>
<evidence type="ECO:0000313" key="3">
    <source>
        <dbReference type="Proteomes" id="UP000007590"/>
    </source>
</evidence>